<proteinExistence type="predicted"/>
<dbReference type="Proteomes" id="UP001352852">
    <property type="component" value="Unassembled WGS sequence"/>
</dbReference>
<comment type="caution">
    <text evidence="1">The sequence shown here is derived from an EMBL/GenBank/DDBJ whole genome shotgun (WGS) entry which is preliminary data.</text>
</comment>
<sequence length="91" mass="10536">MRKMEQHCAAVQGNDRVTLQQLLKTDSLQLSDIQQDRNPSSLDHARSLRHLFRMATQKAAARARKGEERMEEMKYWGQELLPGCRTLLISL</sequence>
<evidence type="ECO:0000313" key="1">
    <source>
        <dbReference type="EMBL" id="MED6288510.1"/>
    </source>
</evidence>
<organism evidence="1 2">
    <name type="scientific">Characodon lateralis</name>
    <dbReference type="NCBI Taxonomy" id="208331"/>
    <lineage>
        <taxon>Eukaryota</taxon>
        <taxon>Metazoa</taxon>
        <taxon>Chordata</taxon>
        <taxon>Craniata</taxon>
        <taxon>Vertebrata</taxon>
        <taxon>Euteleostomi</taxon>
        <taxon>Actinopterygii</taxon>
        <taxon>Neopterygii</taxon>
        <taxon>Teleostei</taxon>
        <taxon>Neoteleostei</taxon>
        <taxon>Acanthomorphata</taxon>
        <taxon>Ovalentaria</taxon>
        <taxon>Atherinomorphae</taxon>
        <taxon>Cyprinodontiformes</taxon>
        <taxon>Goodeidae</taxon>
        <taxon>Characodon</taxon>
    </lineage>
</organism>
<gene>
    <name evidence="1" type="ORF">CHARACLAT_027299</name>
</gene>
<reference evidence="1 2" key="1">
    <citation type="submission" date="2021-06" db="EMBL/GenBank/DDBJ databases">
        <authorList>
            <person name="Palmer J.M."/>
        </authorList>
    </citation>
    <scope>NUCLEOTIDE SEQUENCE [LARGE SCALE GENOMIC DNA]</scope>
    <source>
        <strain evidence="1 2">CL_MEX2019</strain>
        <tissue evidence="1">Muscle</tissue>
    </source>
</reference>
<keyword evidence="2" id="KW-1185">Reference proteome</keyword>
<evidence type="ECO:0000313" key="2">
    <source>
        <dbReference type="Proteomes" id="UP001352852"/>
    </source>
</evidence>
<protein>
    <submittedName>
        <fullName evidence="1">Uncharacterized protein</fullName>
    </submittedName>
</protein>
<accession>A0ABU7EQX9</accession>
<dbReference type="EMBL" id="JAHUTJ010060801">
    <property type="protein sequence ID" value="MED6288510.1"/>
    <property type="molecule type" value="Genomic_DNA"/>
</dbReference>
<name>A0ABU7EQX9_9TELE</name>